<evidence type="ECO:0000313" key="2">
    <source>
        <dbReference type="EMBL" id="CDR44796.1"/>
    </source>
</evidence>
<protein>
    <submittedName>
        <fullName evidence="2">RHTO0S10e00694g1_1</fullName>
    </submittedName>
</protein>
<dbReference type="InterPro" id="IPR029063">
    <property type="entry name" value="SAM-dependent_MTases_sf"/>
</dbReference>
<dbReference type="EMBL" id="LK052945">
    <property type="protein sequence ID" value="CDR44796.1"/>
    <property type="molecule type" value="Genomic_DNA"/>
</dbReference>
<evidence type="ECO:0000256" key="1">
    <source>
        <dbReference type="SAM" id="MobiDB-lite"/>
    </source>
</evidence>
<feature type="region of interest" description="Disordered" evidence="1">
    <location>
        <begin position="98"/>
        <end position="153"/>
    </location>
</feature>
<name>A0A061BA86_RHOTO</name>
<sequence length="305" mass="33247">MANGNLSHSMRENYGTHGVAEYYKIVQESYRNPHFPGLKKVLAQFLDRYVAQEKPKGIKVLDLAAGSGEATEAILAWKASRWPKADGKTVAGVQSARLPEGGAPTLIPPPATSQPSRPLALPIRQPFSPPSRGPSARPAVRPKRSPATPALSEPELSIVASDPFTSPAYRARIGLPCLEISFSDVAAGKLPAPGSTKPPEEGDDEVELYDIVVISFALHLVESPSELWALLAELGKRARWLVITAPHKKPEIKSSWGWRRWDPSAAWRPAEGRGNVGGVEGDGYEIVLDRVRLRLYRSEANWDGE</sequence>
<reference evidence="2" key="1">
    <citation type="journal article" date="2014" name="Genome Announc.">
        <title>Draft genome sequence of Rhodosporidium toruloides CECT1137, an oleaginous yeast of biotechnological interest.</title>
        <authorList>
            <person name="Morin N."/>
            <person name="Calcas X."/>
            <person name="Devillers H."/>
            <person name="Durrens P."/>
            <person name="Sherman D.J."/>
            <person name="Nicaud J.-M."/>
            <person name="Neuveglise C."/>
        </authorList>
    </citation>
    <scope>NUCLEOTIDE SEQUENCE</scope>
    <source>
        <strain evidence="2">CECT1137</strain>
    </source>
</reference>
<dbReference type="OrthoDB" id="66144at2759"/>
<accession>A0A061BA86</accession>
<organism evidence="2">
    <name type="scientific">Rhodotorula toruloides</name>
    <name type="common">Yeast</name>
    <name type="synonym">Rhodosporidium toruloides</name>
    <dbReference type="NCBI Taxonomy" id="5286"/>
    <lineage>
        <taxon>Eukaryota</taxon>
        <taxon>Fungi</taxon>
        <taxon>Dikarya</taxon>
        <taxon>Basidiomycota</taxon>
        <taxon>Pucciniomycotina</taxon>
        <taxon>Microbotryomycetes</taxon>
        <taxon>Sporidiobolales</taxon>
        <taxon>Sporidiobolaceae</taxon>
        <taxon>Rhodotorula</taxon>
    </lineage>
</organism>
<dbReference type="AlphaFoldDB" id="A0A061BA86"/>
<gene>
    <name evidence="2" type="ORF">RHTO0S_10e00694g</name>
</gene>
<proteinExistence type="predicted"/>
<dbReference type="SUPFAM" id="SSF53335">
    <property type="entry name" value="S-adenosyl-L-methionine-dependent methyltransferases"/>
    <property type="match status" value="1"/>
</dbReference>